<dbReference type="InterPro" id="IPR006680">
    <property type="entry name" value="Amidohydro-rel"/>
</dbReference>
<dbReference type="InterPro" id="IPR020043">
    <property type="entry name" value="Deacetylase_Atu3266-like"/>
</dbReference>
<organism evidence="2 3">
    <name type="scientific">Gordonia rubripertincta</name>
    <name type="common">Rhodococcus corallinus</name>
    <dbReference type="NCBI Taxonomy" id="36822"/>
    <lineage>
        <taxon>Bacteria</taxon>
        <taxon>Bacillati</taxon>
        <taxon>Actinomycetota</taxon>
        <taxon>Actinomycetes</taxon>
        <taxon>Mycobacteriales</taxon>
        <taxon>Gordoniaceae</taxon>
        <taxon>Gordonia</taxon>
    </lineage>
</organism>
<protein>
    <submittedName>
        <fullName evidence="2">Amidohydrolase/deacetylase family metallohydrolase</fullName>
    </submittedName>
</protein>
<sequence>MTGGRVFDPRSGEFRTADVATSGSKVVRIAERISGTAPQVIDCSGKIVTPGLVDMHTHVYDGVFEKAVPAVEAHLRRGVTAVVDAGSFGVSNFDGFRRYIVEESPCRILGFINISSVGLSNMEVSEFASPAAVMKDKTIATALKHPDIIKGVKVRLSRSQAGDKPLDYLDAALEVGAAIGKPIMVHFGETACPVEAVLSRLRPGDILTHAFHGKSEGLLQDGAIHPAAHDARGRGVLFDVGHGTTQLAYAVARTALEAGFYPDTVGSDLSLRNWREPAYDLPTVMSKLLALGMPLPKVLGAATIRPAEILGIDVDGFGLLEEGGLASITVFDELVDPDILPDASDDRLPVKRLEPVATINYGEAIETTPWRGLDTASVAVSADHGACC</sequence>
<reference evidence="2" key="1">
    <citation type="submission" date="2022-12" db="EMBL/GenBank/DDBJ databases">
        <authorList>
            <person name="Krivoruchko A.V."/>
            <person name="Elkin A."/>
        </authorList>
    </citation>
    <scope>NUCLEOTIDE SEQUENCE</scope>
    <source>
        <strain evidence="2">IEGM 1388</strain>
    </source>
</reference>
<dbReference type="PANTHER" id="PTHR42717:SF1">
    <property type="entry name" value="IMIDAZOLONEPROPIONASE AND RELATED AMIDOHYDROLASES"/>
    <property type="match status" value="1"/>
</dbReference>
<gene>
    <name evidence="2" type="ORF">O4213_27375</name>
</gene>
<dbReference type="Gene3D" id="2.30.40.10">
    <property type="entry name" value="Urease, subunit C, domain 1"/>
    <property type="match status" value="1"/>
</dbReference>
<dbReference type="Gene3D" id="3.20.20.140">
    <property type="entry name" value="Metal-dependent hydrolases"/>
    <property type="match status" value="1"/>
</dbReference>
<dbReference type="InterPro" id="IPR011059">
    <property type="entry name" value="Metal-dep_hydrolase_composite"/>
</dbReference>
<keyword evidence="3" id="KW-1185">Reference proteome</keyword>
<comment type="caution">
    <text evidence="2">The sequence shown here is derived from an EMBL/GenBank/DDBJ whole genome shotgun (WGS) entry which is preliminary data.</text>
</comment>
<dbReference type="EMBL" id="JAPWIE010000012">
    <property type="protein sequence ID" value="MCZ4553739.1"/>
    <property type="molecule type" value="Genomic_DNA"/>
</dbReference>
<dbReference type="Proteomes" id="UP001067235">
    <property type="component" value="Unassembled WGS sequence"/>
</dbReference>
<evidence type="ECO:0000313" key="2">
    <source>
        <dbReference type="EMBL" id="MCZ4553739.1"/>
    </source>
</evidence>
<proteinExistence type="predicted"/>
<dbReference type="InterPro" id="IPR032466">
    <property type="entry name" value="Metal_Hydrolase"/>
</dbReference>
<feature type="domain" description="Amidohydrolase-related" evidence="1">
    <location>
        <begin position="47"/>
        <end position="344"/>
    </location>
</feature>
<dbReference type="SUPFAM" id="SSF51556">
    <property type="entry name" value="Metallo-dependent hydrolases"/>
    <property type="match status" value="1"/>
</dbReference>
<dbReference type="RefSeq" id="WP_301574441.1">
    <property type="nucleotide sequence ID" value="NZ_JAPWIE010000012.1"/>
</dbReference>
<dbReference type="PANTHER" id="PTHR42717">
    <property type="entry name" value="DIHYDROOROTASE-RELATED"/>
    <property type="match status" value="1"/>
</dbReference>
<name>A0ABT4N383_GORRU</name>
<accession>A0ABT4N383</accession>
<evidence type="ECO:0000313" key="3">
    <source>
        <dbReference type="Proteomes" id="UP001067235"/>
    </source>
</evidence>
<dbReference type="PIRSF" id="PIRSF039004">
    <property type="entry name" value="ADE_EF_0837"/>
    <property type="match status" value="1"/>
</dbReference>
<dbReference type="SUPFAM" id="SSF51338">
    <property type="entry name" value="Composite domain of metallo-dependent hydrolases"/>
    <property type="match status" value="1"/>
</dbReference>
<evidence type="ECO:0000259" key="1">
    <source>
        <dbReference type="Pfam" id="PF01979"/>
    </source>
</evidence>
<dbReference type="Pfam" id="PF01979">
    <property type="entry name" value="Amidohydro_1"/>
    <property type="match status" value="1"/>
</dbReference>